<accession>A0ABP1S950</accession>
<dbReference type="Proteomes" id="UP001642540">
    <property type="component" value="Unassembled WGS sequence"/>
</dbReference>
<gene>
    <name evidence="2" type="ORF">ODALV1_LOCUS31237</name>
</gene>
<evidence type="ECO:0000313" key="3">
    <source>
        <dbReference type="Proteomes" id="UP001642540"/>
    </source>
</evidence>
<comment type="caution">
    <text evidence="2">The sequence shown here is derived from an EMBL/GenBank/DDBJ whole genome shotgun (WGS) entry which is preliminary data.</text>
</comment>
<protein>
    <submittedName>
        <fullName evidence="2">Uncharacterized protein</fullName>
    </submittedName>
</protein>
<evidence type="ECO:0000256" key="1">
    <source>
        <dbReference type="SAM" id="MobiDB-lite"/>
    </source>
</evidence>
<feature type="region of interest" description="Disordered" evidence="1">
    <location>
        <begin position="57"/>
        <end position="97"/>
    </location>
</feature>
<proteinExistence type="predicted"/>
<name>A0ABP1S950_9HEXA</name>
<dbReference type="EMBL" id="CAXLJM020000166">
    <property type="protein sequence ID" value="CAL8147784.1"/>
    <property type="molecule type" value="Genomic_DNA"/>
</dbReference>
<organism evidence="2 3">
    <name type="scientific">Orchesella dallaii</name>
    <dbReference type="NCBI Taxonomy" id="48710"/>
    <lineage>
        <taxon>Eukaryota</taxon>
        <taxon>Metazoa</taxon>
        <taxon>Ecdysozoa</taxon>
        <taxon>Arthropoda</taxon>
        <taxon>Hexapoda</taxon>
        <taxon>Collembola</taxon>
        <taxon>Entomobryomorpha</taxon>
        <taxon>Entomobryoidea</taxon>
        <taxon>Orchesellidae</taxon>
        <taxon>Orchesellinae</taxon>
        <taxon>Orchesella</taxon>
    </lineage>
</organism>
<keyword evidence="3" id="KW-1185">Reference proteome</keyword>
<feature type="compositionally biased region" description="Polar residues" evidence="1">
    <location>
        <begin position="57"/>
        <end position="83"/>
    </location>
</feature>
<sequence length="122" mass="13200">MAGEEQRINCGGRRKELEHGATLEAILYNLTLGNGMRLDEGCRGDGVNQHPQITVSFEENNSNSQRLPNNSTTTTKGLSNNGNNKHRAGLGPCNNGGISNFLQVPQPDLSKLSVMPCHECSH</sequence>
<evidence type="ECO:0000313" key="2">
    <source>
        <dbReference type="EMBL" id="CAL8147784.1"/>
    </source>
</evidence>
<reference evidence="2 3" key="1">
    <citation type="submission" date="2024-08" db="EMBL/GenBank/DDBJ databases">
        <authorList>
            <person name="Cucini C."/>
            <person name="Frati F."/>
        </authorList>
    </citation>
    <scope>NUCLEOTIDE SEQUENCE [LARGE SCALE GENOMIC DNA]</scope>
</reference>